<protein>
    <submittedName>
        <fullName evidence="1">Uncharacterized protein</fullName>
    </submittedName>
</protein>
<organism evidence="1 2">
    <name type="scientific">Dendrothele bispora (strain CBS 962.96)</name>
    <dbReference type="NCBI Taxonomy" id="1314807"/>
    <lineage>
        <taxon>Eukaryota</taxon>
        <taxon>Fungi</taxon>
        <taxon>Dikarya</taxon>
        <taxon>Basidiomycota</taxon>
        <taxon>Agaricomycotina</taxon>
        <taxon>Agaricomycetes</taxon>
        <taxon>Agaricomycetidae</taxon>
        <taxon>Agaricales</taxon>
        <taxon>Agaricales incertae sedis</taxon>
        <taxon>Dendrothele</taxon>
    </lineage>
</organism>
<sequence length="180" mass="20733">MKKPRIPLPVFPPAELDDLSRNEDSLNTVLNETDVDLAPVLRDIDMNNPPPRSESSTPDIHPHFLRSRQPFVEDLPDTGDEEEEFHEIDSALDEEYQINWDAEIDEEGLESLTFEDLIWGDVEKELADYAEELTDDEIGLLRHYTLKVETYMTLETFKALPFAFPDAKIQSWKVTKSRAA</sequence>
<keyword evidence="2" id="KW-1185">Reference proteome</keyword>
<proteinExistence type="predicted"/>
<evidence type="ECO:0000313" key="1">
    <source>
        <dbReference type="EMBL" id="THU99035.1"/>
    </source>
</evidence>
<dbReference type="EMBL" id="ML179125">
    <property type="protein sequence ID" value="THU99035.1"/>
    <property type="molecule type" value="Genomic_DNA"/>
</dbReference>
<dbReference type="AlphaFoldDB" id="A0A4V4HGI5"/>
<reference evidence="1 2" key="1">
    <citation type="journal article" date="2019" name="Nat. Ecol. Evol.">
        <title>Megaphylogeny resolves global patterns of mushroom evolution.</title>
        <authorList>
            <person name="Varga T."/>
            <person name="Krizsan K."/>
            <person name="Foldi C."/>
            <person name="Dima B."/>
            <person name="Sanchez-Garcia M."/>
            <person name="Sanchez-Ramirez S."/>
            <person name="Szollosi G.J."/>
            <person name="Szarkandi J.G."/>
            <person name="Papp V."/>
            <person name="Albert L."/>
            <person name="Andreopoulos W."/>
            <person name="Angelini C."/>
            <person name="Antonin V."/>
            <person name="Barry K.W."/>
            <person name="Bougher N.L."/>
            <person name="Buchanan P."/>
            <person name="Buyck B."/>
            <person name="Bense V."/>
            <person name="Catcheside P."/>
            <person name="Chovatia M."/>
            <person name="Cooper J."/>
            <person name="Damon W."/>
            <person name="Desjardin D."/>
            <person name="Finy P."/>
            <person name="Geml J."/>
            <person name="Haridas S."/>
            <person name="Hughes K."/>
            <person name="Justo A."/>
            <person name="Karasinski D."/>
            <person name="Kautmanova I."/>
            <person name="Kiss B."/>
            <person name="Kocsube S."/>
            <person name="Kotiranta H."/>
            <person name="LaButti K.M."/>
            <person name="Lechner B.E."/>
            <person name="Liimatainen K."/>
            <person name="Lipzen A."/>
            <person name="Lukacs Z."/>
            <person name="Mihaltcheva S."/>
            <person name="Morgado L.N."/>
            <person name="Niskanen T."/>
            <person name="Noordeloos M.E."/>
            <person name="Ohm R.A."/>
            <person name="Ortiz-Santana B."/>
            <person name="Ovrebo C."/>
            <person name="Racz N."/>
            <person name="Riley R."/>
            <person name="Savchenko A."/>
            <person name="Shiryaev A."/>
            <person name="Soop K."/>
            <person name="Spirin V."/>
            <person name="Szebenyi C."/>
            <person name="Tomsovsky M."/>
            <person name="Tulloss R.E."/>
            <person name="Uehling J."/>
            <person name="Grigoriev I.V."/>
            <person name="Vagvolgyi C."/>
            <person name="Papp T."/>
            <person name="Martin F.M."/>
            <person name="Miettinen O."/>
            <person name="Hibbett D.S."/>
            <person name="Nagy L.G."/>
        </authorList>
    </citation>
    <scope>NUCLEOTIDE SEQUENCE [LARGE SCALE GENOMIC DNA]</scope>
    <source>
        <strain evidence="1 2">CBS 962.96</strain>
    </source>
</reference>
<accession>A0A4V4HGI5</accession>
<gene>
    <name evidence="1" type="ORF">K435DRAFT_795200</name>
</gene>
<dbReference type="OrthoDB" id="3251442at2759"/>
<name>A0A4V4HGI5_DENBC</name>
<evidence type="ECO:0000313" key="2">
    <source>
        <dbReference type="Proteomes" id="UP000297245"/>
    </source>
</evidence>
<dbReference type="Proteomes" id="UP000297245">
    <property type="component" value="Unassembled WGS sequence"/>
</dbReference>